<dbReference type="PANTHER" id="PTHR43065:SF49">
    <property type="entry name" value="HISTIDINE KINASE"/>
    <property type="match status" value="1"/>
</dbReference>
<dbReference type="Pfam" id="PF08447">
    <property type="entry name" value="PAS_3"/>
    <property type="match status" value="1"/>
</dbReference>
<dbReference type="SMART" id="SM00448">
    <property type="entry name" value="REC"/>
    <property type="match status" value="1"/>
</dbReference>
<dbReference type="InterPro" id="IPR011006">
    <property type="entry name" value="CheY-like_superfamily"/>
</dbReference>
<dbReference type="GO" id="GO:0000155">
    <property type="term" value="F:phosphorelay sensor kinase activity"/>
    <property type="evidence" value="ECO:0007669"/>
    <property type="project" value="InterPro"/>
</dbReference>
<proteinExistence type="predicted"/>
<feature type="domain" description="Histidine kinase" evidence="10">
    <location>
        <begin position="412"/>
        <end position="636"/>
    </location>
</feature>
<dbReference type="InterPro" id="IPR000700">
    <property type="entry name" value="PAS-assoc_C"/>
</dbReference>
<keyword evidence="4" id="KW-0808">Transferase</keyword>
<dbReference type="InterPro" id="IPR001789">
    <property type="entry name" value="Sig_transdc_resp-reg_receiver"/>
</dbReference>
<dbReference type="Pfam" id="PF00072">
    <property type="entry name" value="Response_reg"/>
    <property type="match status" value="1"/>
</dbReference>
<dbReference type="Gene3D" id="1.10.287.130">
    <property type="match status" value="1"/>
</dbReference>
<gene>
    <name evidence="14" type="ORF">EDC65_5446</name>
</gene>
<dbReference type="EMBL" id="RJKX01000020">
    <property type="protein sequence ID" value="ROP80799.1"/>
    <property type="molecule type" value="Genomic_DNA"/>
</dbReference>
<feature type="domain" description="PAS" evidence="12">
    <location>
        <begin position="288"/>
        <end position="343"/>
    </location>
</feature>
<evidence type="ECO:0000256" key="9">
    <source>
        <dbReference type="PROSITE-ProRule" id="PRU00169"/>
    </source>
</evidence>
<keyword evidence="6" id="KW-0418">Kinase</keyword>
<dbReference type="Gene3D" id="3.30.565.10">
    <property type="entry name" value="Histidine kinase-like ATPase, C-terminal domain"/>
    <property type="match status" value="1"/>
</dbReference>
<dbReference type="SMART" id="SM00388">
    <property type="entry name" value="HisKA"/>
    <property type="match status" value="1"/>
</dbReference>
<evidence type="ECO:0000259" key="11">
    <source>
        <dbReference type="PROSITE" id="PS50110"/>
    </source>
</evidence>
<dbReference type="InterPro" id="IPR036890">
    <property type="entry name" value="HATPase_C_sf"/>
</dbReference>
<feature type="modified residue" description="4-aspartylphosphate" evidence="9">
    <location>
        <position position="710"/>
    </location>
</feature>
<comment type="catalytic activity">
    <reaction evidence="1">
        <text>ATP + protein L-histidine = ADP + protein N-phospho-L-histidine.</text>
        <dbReference type="EC" id="2.7.13.3"/>
    </reaction>
</comment>
<dbReference type="Pfam" id="PF00989">
    <property type="entry name" value="PAS"/>
    <property type="match status" value="1"/>
</dbReference>
<evidence type="ECO:0000256" key="8">
    <source>
        <dbReference type="ARBA" id="ARBA00023012"/>
    </source>
</evidence>
<comment type="caution">
    <text evidence="14">The sequence shown here is derived from an EMBL/GenBank/DDBJ whole genome shotgun (WGS) entry which is preliminary data.</text>
</comment>
<evidence type="ECO:0000259" key="12">
    <source>
        <dbReference type="PROSITE" id="PS50112"/>
    </source>
</evidence>
<dbReference type="RefSeq" id="WP_123695663.1">
    <property type="nucleotide sequence ID" value="NZ_AP019700.1"/>
</dbReference>
<dbReference type="PANTHER" id="PTHR43065">
    <property type="entry name" value="SENSOR HISTIDINE KINASE"/>
    <property type="match status" value="1"/>
</dbReference>
<reference evidence="14 15" key="1">
    <citation type="submission" date="2018-11" db="EMBL/GenBank/DDBJ databases">
        <title>Genomic Encyclopedia of Type Strains, Phase IV (KMG-IV): sequencing the most valuable type-strain genomes for metagenomic binning, comparative biology and taxonomic classification.</title>
        <authorList>
            <person name="Goeker M."/>
        </authorList>
    </citation>
    <scope>NUCLEOTIDE SEQUENCE [LARGE SCALE GENOMIC DNA]</scope>
    <source>
        <strain evidence="14 15">DSM 5900</strain>
    </source>
</reference>
<dbReference type="GO" id="GO:0005524">
    <property type="term" value="F:ATP binding"/>
    <property type="evidence" value="ECO:0007669"/>
    <property type="project" value="UniProtKB-KW"/>
</dbReference>
<dbReference type="CDD" id="cd18161">
    <property type="entry name" value="REC_hyHK_blue-like"/>
    <property type="match status" value="1"/>
</dbReference>
<dbReference type="Pfam" id="PF02518">
    <property type="entry name" value="HATPase_c"/>
    <property type="match status" value="1"/>
</dbReference>
<dbReference type="Pfam" id="PF00512">
    <property type="entry name" value="HisKA"/>
    <property type="match status" value="1"/>
</dbReference>
<protein>
    <recommendedName>
        <fullName evidence="2">histidine kinase</fullName>
        <ecNumber evidence="2">2.7.13.3</ecNumber>
    </recommendedName>
</protein>
<evidence type="ECO:0000256" key="5">
    <source>
        <dbReference type="ARBA" id="ARBA00022741"/>
    </source>
</evidence>
<evidence type="ECO:0000256" key="7">
    <source>
        <dbReference type="ARBA" id="ARBA00022840"/>
    </source>
</evidence>
<dbReference type="InterPro" id="IPR013767">
    <property type="entry name" value="PAS_fold"/>
</dbReference>
<organism evidence="14 15">
    <name type="scientific">Stella humosa</name>
    <dbReference type="NCBI Taxonomy" id="94"/>
    <lineage>
        <taxon>Bacteria</taxon>
        <taxon>Pseudomonadati</taxon>
        <taxon>Pseudomonadota</taxon>
        <taxon>Alphaproteobacteria</taxon>
        <taxon>Rhodospirillales</taxon>
        <taxon>Stellaceae</taxon>
        <taxon>Stella</taxon>
    </lineage>
</organism>
<feature type="domain" description="PAC" evidence="13">
    <location>
        <begin position="211"/>
        <end position="261"/>
    </location>
</feature>
<dbReference type="GO" id="GO:0006355">
    <property type="term" value="P:regulation of DNA-templated transcription"/>
    <property type="evidence" value="ECO:0007669"/>
    <property type="project" value="InterPro"/>
</dbReference>
<keyword evidence="5" id="KW-0547">Nucleotide-binding</keyword>
<dbReference type="AlphaFoldDB" id="A0A3N1KPU0"/>
<evidence type="ECO:0000256" key="3">
    <source>
        <dbReference type="ARBA" id="ARBA00022553"/>
    </source>
</evidence>
<dbReference type="InterPro" id="IPR004358">
    <property type="entry name" value="Sig_transdc_His_kin-like_C"/>
</dbReference>
<dbReference type="Proteomes" id="UP000278222">
    <property type="component" value="Unassembled WGS sequence"/>
</dbReference>
<dbReference type="SUPFAM" id="SSF47384">
    <property type="entry name" value="Homodimeric domain of signal transducing histidine kinase"/>
    <property type="match status" value="1"/>
</dbReference>
<feature type="domain" description="PAS" evidence="12">
    <location>
        <begin position="6"/>
        <end position="51"/>
    </location>
</feature>
<dbReference type="InterPro" id="IPR013655">
    <property type="entry name" value="PAS_fold_3"/>
</dbReference>
<dbReference type="InterPro" id="IPR003661">
    <property type="entry name" value="HisK_dim/P_dom"/>
</dbReference>
<evidence type="ECO:0000256" key="4">
    <source>
        <dbReference type="ARBA" id="ARBA00022679"/>
    </source>
</evidence>
<dbReference type="OrthoDB" id="9796100at2"/>
<dbReference type="SMART" id="SM00086">
    <property type="entry name" value="PAC"/>
    <property type="match status" value="2"/>
</dbReference>
<name>A0A3N1KPU0_9PROT</name>
<dbReference type="InterPro" id="IPR000014">
    <property type="entry name" value="PAS"/>
</dbReference>
<feature type="domain" description="PAS" evidence="12">
    <location>
        <begin position="139"/>
        <end position="193"/>
    </location>
</feature>
<accession>A0A3N1KPU0</accession>
<dbReference type="PRINTS" id="PR00344">
    <property type="entry name" value="BCTRLSENSOR"/>
</dbReference>
<evidence type="ECO:0000313" key="14">
    <source>
        <dbReference type="EMBL" id="ROP80799.1"/>
    </source>
</evidence>
<evidence type="ECO:0000256" key="6">
    <source>
        <dbReference type="ARBA" id="ARBA00022777"/>
    </source>
</evidence>
<dbReference type="Gene3D" id="3.40.50.2300">
    <property type="match status" value="1"/>
</dbReference>
<dbReference type="PROSITE" id="PS50113">
    <property type="entry name" value="PAC"/>
    <property type="match status" value="1"/>
</dbReference>
<feature type="domain" description="Response regulatory" evidence="11">
    <location>
        <begin position="659"/>
        <end position="776"/>
    </location>
</feature>
<dbReference type="Gene3D" id="3.30.450.20">
    <property type="entry name" value="PAS domain"/>
    <property type="match status" value="3"/>
</dbReference>
<dbReference type="PROSITE" id="PS50110">
    <property type="entry name" value="RESPONSE_REGULATORY"/>
    <property type="match status" value="1"/>
</dbReference>
<dbReference type="Pfam" id="PF13426">
    <property type="entry name" value="PAS_9"/>
    <property type="match status" value="1"/>
</dbReference>
<dbReference type="SUPFAM" id="SSF55785">
    <property type="entry name" value="PYP-like sensor domain (PAS domain)"/>
    <property type="match status" value="3"/>
</dbReference>
<dbReference type="PROSITE" id="PS50112">
    <property type="entry name" value="PAS"/>
    <property type="match status" value="3"/>
</dbReference>
<keyword evidence="7" id="KW-0067">ATP-binding</keyword>
<dbReference type="SUPFAM" id="SSF55874">
    <property type="entry name" value="ATPase domain of HSP90 chaperone/DNA topoisomerase II/histidine kinase"/>
    <property type="match status" value="1"/>
</dbReference>
<dbReference type="SUPFAM" id="SSF52172">
    <property type="entry name" value="CheY-like"/>
    <property type="match status" value="1"/>
</dbReference>
<evidence type="ECO:0000259" key="13">
    <source>
        <dbReference type="PROSITE" id="PS50113"/>
    </source>
</evidence>
<evidence type="ECO:0000313" key="15">
    <source>
        <dbReference type="Proteomes" id="UP000278222"/>
    </source>
</evidence>
<keyword evidence="15" id="KW-1185">Reference proteome</keyword>
<dbReference type="NCBIfam" id="TIGR00229">
    <property type="entry name" value="sensory_box"/>
    <property type="match status" value="2"/>
</dbReference>
<dbReference type="CDD" id="cd00130">
    <property type="entry name" value="PAS"/>
    <property type="match status" value="3"/>
</dbReference>
<dbReference type="InterPro" id="IPR003594">
    <property type="entry name" value="HATPase_dom"/>
</dbReference>
<dbReference type="InterPro" id="IPR005467">
    <property type="entry name" value="His_kinase_dom"/>
</dbReference>
<dbReference type="EC" id="2.7.13.3" evidence="2"/>
<dbReference type="InterPro" id="IPR001610">
    <property type="entry name" value="PAC"/>
</dbReference>
<evidence type="ECO:0000256" key="1">
    <source>
        <dbReference type="ARBA" id="ARBA00000085"/>
    </source>
</evidence>
<evidence type="ECO:0000259" key="10">
    <source>
        <dbReference type="PROSITE" id="PS50109"/>
    </source>
</evidence>
<sequence>MTEPTARSELPAVIDGLDCGVIVLDRSQRIVVWNAWLAVASGIRSEQVLGRPVQDVLPHLAGGRFGAAIDGALTAGASSLLSHSLHATLLPLRTRSGSTLVHNIAIRPIGERPPFEQVLIQITDITASVQRDRFLRARHDARYSAVVDHAPDAVLTLDAEGIVQLANPAAGRMFGYTSGELVGAAMSSIFYDLEGWTEVWKRKGEGADPGRPVELRGRRKDASTIYVEVSAARWTNDARGLVTAILRDVSERRAIDETLRRLNQTLEQRVAERTAERNRMWRLSTDIMLVARMDGIVAAVNPAWTTMLGWDGEELIGASFMELVHTDDAPPTASVVQRMFDDATTARFETRVRQKHGGYRSIAWTAVPDQGHLHAVGRDVTDEREHAAALARAEDQLRQSQKMEAVGHLTGGVAHDFNNLLQVVLGNLEILKRHLPSDALRLRRATENAMTGANRAAVLTQRLLAFSRRQPLAPQALDLNRLLSGMSDLLSRTLGETIQIETVLAGGLWRVEVDPNQLENAILNLAVNARDAMPNGGKLTIETANSHLDGAYIAANSDAIAGQYVVICVTDTGSGMAPETLERVFEPFFTTKEVGKGTGLGLSMVYGFVKQSGGYVKLYSETNEGTTVKIYLPRLLGDVAPELTPSIEDITGEASGSETILVVEDNDDVRMYSVDILRELGYRVLEAHDALSALRLLDRPESAVDLLFTDVVLPGGTNGQELARDACAMRPDLKVLFTTGYARNAIVHQGRLNAGVELITKPFTFAELSFRVRAILDR</sequence>
<dbReference type="SMART" id="SM00387">
    <property type="entry name" value="HATPase_c"/>
    <property type="match status" value="1"/>
</dbReference>
<keyword evidence="8" id="KW-0902">Two-component regulatory system</keyword>
<dbReference type="InterPro" id="IPR035965">
    <property type="entry name" value="PAS-like_dom_sf"/>
</dbReference>
<dbReference type="InterPro" id="IPR036097">
    <property type="entry name" value="HisK_dim/P_sf"/>
</dbReference>
<dbReference type="SMART" id="SM00091">
    <property type="entry name" value="PAS"/>
    <property type="match status" value="3"/>
</dbReference>
<dbReference type="PROSITE" id="PS50109">
    <property type="entry name" value="HIS_KIN"/>
    <property type="match status" value="1"/>
</dbReference>
<dbReference type="CDD" id="cd16919">
    <property type="entry name" value="HATPase_CckA-like"/>
    <property type="match status" value="1"/>
</dbReference>
<keyword evidence="3 9" id="KW-0597">Phosphoprotein</keyword>
<evidence type="ECO:0000256" key="2">
    <source>
        <dbReference type="ARBA" id="ARBA00012438"/>
    </source>
</evidence>